<evidence type="ECO:0000313" key="3">
    <source>
        <dbReference type="EMBL" id="SVB36778.1"/>
    </source>
</evidence>
<feature type="transmembrane region" description="Helical" evidence="1">
    <location>
        <begin position="194"/>
        <end position="217"/>
    </location>
</feature>
<keyword evidence="1" id="KW-1133">Transmembrane helix</keyword>
<keyword evidence="1" id="KW-0812">Transmembrane</keyword>
<dbReference type="PANTHER" id="PTHR43081:SF19">
    <property type="entry name" value="PH-SENSITIVE ADENYLATE CYCLASE RV1264"/>
    <property type="match status" value="1"/>
</dbReference>
<reference evidence="3" key="1">
    <citation type="submission" date="2018-05" db="EMBL/GenBank/DDBJ databases">
        <authorList>
            <person name="Lanie J.A."/>
            <person name="Ng W.-L."/>
            <person name="Kazmierczak K.M."/>
            <person name="Andrzejewski T.M."/>
            <person name="Davidsen T.M."/>
            <person name="Wayne K.J."/>
            <person name="Tettelin H."/>
            <person name="Glass J.I."/>
            <person name="Rusch D."/>
            <person name="Podicherti R."/>
            <person name="Tsui H.-C.T."/>
            <person name="Winkler M.E."/>
        </authorList>
    </citation>
    <scope>NUCLEOTIDE SEQUENCE</scope>
</reference>
<dbReference type="EMBL" id="UINC01038974">
    <property type="protein sequence ID" value="SVB36778.1"/>
    <property type="molecule type" value="Genomic_DNA"/>
</dbReference>
<name>A0A382DEF2_9ZZZZ</name>
<sequence length="301" mass="32602">MESQPKRKLAAIVFTDIVGFTKLSAENEPAALALLEKQRDLLKPIVDSHNGEWLKEIGDGLLLSFETNLDAVECAIKIQKQVKSVEYLNLRIGIHQGEVVFQGSDVIGDDVNIASRIEPFSASGGIAISGRVNAALERDPSYKTLYLGKPQLQGVSQEVKAYCIISHGLPETDLTQVKAKLVPIEKAGFKWNTLSILGVAASIIGVIALGFMGLSGLSADEDEIPSIAILYMKNLGNADDEPWAYGLTEDLIVEMSRLGNIRVASMNSVTKYKNSNLSEGDIAKELDVSFTLTSSIHKANE</sequence>
<dbReference type="CDD" id="cd07302">
    <property type="entry name" value="CHD"/>
    <property type="match status" value="1"/>
</dbReference>
<feature type="domain" description="Guanylate cyclase" evidence="2">
    <location>
        <begin position="11"/>
        <end position="118"/>
    </location>
</feature>
<dbReference type="GO" id="GO:0006171">
    <property type="term" value="P:cAMP biosynthetic process"/>
    <property type="evidence" value="ECO:0007669"/>
    <property type="project" value="TreeGrafter"/>
</dbReference>
<keyword evidence="1" id="KW-0472">Membrane</keyword>
<dbReference type="InterPro" id="IPR050697">
    <property type="entry name" value="Adenylyl/Guanylyl_Cyclase_3/4"/>
</dbReference>
<feature type="non-terminal residue" evidence="3">
    <location>
        <position position="301"/>
    </location>
</feature>
<gene>
    <name evidence="3" type="ORF">METZ01_LOCUS189632</name>
</gene>
<dbReference type="SUPFAM" id="SSF55073">
    <property type="entry name" value="Nucleotide cyclase"/>
    <property type="match status" value="1"/>
</dbReference>
<proteinExistence type="predicted"/>
<dbReference type="AlphaFoldDB" id="A0A382DEF2"/>
<protein>
    <recommendedName>
        <fullName evidence="2">Guanylate cyclase domain-containing protein</fullName>
    </recommendedName>
</protein>
<dbReference type="GO" id="GO:0035556">
    <property type="term" value="P:intracellular signal transduction"/>
    <property type="evidence" value="ECO:0007669"/>
    <property type="project" value="InterPro"/>
</dbReference>
<dbReference type="PANTHER" id="PTHR43081">
    <property type="entry name" value="ADENYLATE CYCLASE, TERMINAL-DIFFERENTIATION SPECIFIC-RELATED"/>
    <property type="match status" value="1"/>
</dbReference>
<evidence type="ECO:0000256" key="1">
    <source>
        <dbReference type="SAM" id="Phobius"/>
    </source>
</evidence>
<accession>A0A382DEF2</accession>
<evidence type="ECO:0000259" key="2">
    <source>
        <dbReference type="PROSITE" id="PS50125"/>
    </source>
</evidence>
<dbReference type="Gene3D" id="3.30.70.1230">
    <property type="entry name" value="Nucleotide cyclase"/>
    <property type="match status" value="1"/>
</dbReference>
<dbReference type="SMART" id="SM00044">
    <property type="entry name" value="CYCc"/>
    <property type="match status" value="1"/>
</dbReference>
<organism evidence="3">
    <name type="scientific">marine metagenome</name>
    <dbReference type="NCBI Taxonomy" id="408172"/>
    <lineage>
        <taxon>unclassified sequences</taxon>
        <taxon>metagenomes</taxon>
        <taxon>ecological metagenomes</taxon>
    </lineage>
</organism>
<dbReference type="InterPro" id="IPR029787">
    <property type="entry name" value="Nucleotide_cyclase"/>
</dbReference>
<dbReference type="InterPro" id="IPR001054">
    <property type="entry name" value="A/G_cyclase"/>
</dbReference>
<dbReference type="Pfam" id="PF00211">
    <property type="entry name" value="Guanylate_cyc"/>
    <property type="match status" value="1"/>
</dbReference>
<dbReference type="PROSITE" id="PS50125">
    <property type="entry name" value="GUANYLATE_CYCLASE_2"/>
    <property type="match status" value="1"/>
</dbReference>